<evidence type="ECO:0008006" key="4">
    <source>
        <dbReference type="Google" id="ProtNLM"/>
    </source>
</evidence>
<sequence length="249" mass="27393">MKNVTALALVLGFTALPVMAAQDAPFHHEAGLGYSANTEEFGDGQWDLNYRFYLDSVSQEKGPYALNGFLAQSTNVGASYSMIDDADLDVFNVDGTYVFDSKWFVGAAIQRYDAGAFDTDTYKLDVGYYFNDSSKVAAFYVDGSDIDSIYGLEARSFIDLKSTTGIDLGAMWTHTDDDDMFNVNADWYVTKAWSVGLGYDDNGLDDNFTAKTAYWLRMSDSFSATFELAKVLDSDVDGLFVGVGVVGRF</sequence>
<feature type="chain" id="PRO_5007177212" description="Porin" evidence="1">
    <location>
        <begin position="21"/>
        <end position="249"/>
    </location>
</feature>
<keyword evidence="1" id="KW-0732">Signal</keyword>
<name>A0A125BEK7_SHEFR</name>
<feature type="signal peptide" evidence="1">
    <location>
        <begin position="1"/>
        <end position="20"/>
    </location>
</feature>
<dbReference type="Proteomes" id="UP000055702">
    <property type="component" value="Unassembled WGS sequence"/>
</dbReference>
<reference evidence="2 3" key="1">
    <citation type="submission" date="2016-01" db="EMBL/GenBank/DDBJ databases">
        <title>Draft genome of the antarctic isolate Shewanella frigidimarina Ag06-30.</title>
        <authorList>
            <person name="Parmeciano Di Noto G."/>
            <person name="Vazquez S."/>
            <person name="Mac Cormack W."/>
            <person name="Iriarte A."/>
            <person name="Quiroga C."/>
        </authorList>
    </citation>
    <scope>NUCLEOTIDE SEQUENCE [LARGE SCALE GENOMIC DNA]</scope>
    <source>
        <strain evidence="2 3">Ag06-30</strain>
    </source>
</reference>
<evidence type="ECO:0000313" key="2">
    <source>
        <dbReference type="EMBL" id="KVX02108.1"/>
    </source>
</evidence>
<dbReference type="InterPro" id="IPR031593">
    <property type="entry name" value="Porin_7"/>
</dbReference>
<accession>A0A125BEK7</accession>
<organism evidence="2">
    <name type="scientific">Shewanella frigidimarina</name>
    <dbReference type="NCBI Taxonomy" id="56812"/>
    <lineage>
        <taxon>Bacteria</taxon>
        <taxon>Pseudomonadati</taxon>
        <taxon>Pseudomonadota</taxon>
        <taxon>Gammaproteobacteria</taxon>
        <taxon>Alteromonadales</taxon>
        <taxon>Shewanellaceae</taxon>
        <taxon>Shewanella</taxon>
    </lineage>
</organism>
<dbReference type="AlphaFoldDB" id="A0A125BEK7"/>
<evidence type="ECO:0000256" key="1">
    <source>
        <dbReference type="SAM" id="SignalP"/>
    </source>
</evidence>
<proteinExistence type="predicted"/>
<gene>
    <name evidence="2" type="ORF">AWJ07_15695</name>
</gene>
<dbReference type="Pfam" id="PF16956">
    <property type="entry name" value="Porin_7"/>
    <property type="match status" value="1"/>
</dbReference>
<comment type="caution">
    <text evidence="2">The sequence shown here is derived from an EMBL/GenBank/DDBJ whole genome shotgun (WGS) entry which is preliminary data.</text>
</comment>
<dbReference type="RefSeq" id="WP_059745605.1">
    <property type="nucleotide sequence ID" value="NZ_LRDC01000017.1"/>
</dbReference>
<dbReference type="EMBL" id="LRDC01000017">
    <property type="protein sequence ID" value="KVX02108.1"/>
    <property type="molecule type" value="Genomic_DNA"/>
</dbReference>
<evidence type="ECO:0000313" key="3">
    <source>
        <dbReference type="Proteomes" id="UP000055702"/>
    </source>
</evidence>
<dbReference type="SUPFAM" id="SSF56935">
    <property type="entry name" value="Porins"/>
    <property type="match status" value="1"/>
</dbReference>
<protein>
    <recommendedName>
        <fullName evidence="4">Porin</fullName>
    </recommendedName>
</protein>